<dbReference type="InterPro" id="IPR012914">
    <property type="entry name" value="PucR_dom"/>
</dbReference>
<sequence length="480" mass="52166">MNAMEGESLTLGELVAIDTLRSEVIAGARGLDRRVVWAHSCELDDPWLWLAPGELLMTIGFCVPREPEAQVRFVRELDEAGVVGAMLGERNTRLSLSEEMLAEADRRGFPLMRTQHQVPWSAVARHVAAASSSSQASQVLTLAKLYELTAASENAQELADGIARLLRIQLEVTEDQGGFAILRSSHDRRAEEKGALEVRVRAHRLTSRHAATLEIGELSHDGLSAMVLVHLKRVIEVEADRILFRASAQAEEAEAALEQLLVEERGAAASGILGKAALRHGYRVLAFAETEAPRIGKACAVRGLPVLVGRNGEAGLILAPAGVLDRVRDLLAELSVAAGASSVVKGWGDARGAVSEAMSALVDAQSSRSAWVEFEGARVAVLARSEREAREIIREVLGPLAEDNARAAMLRETLFTYLRHERSWAESSAELGIHRQTLAYRLRKVEALTARTISRTEDLAALWIAAQAWERFGPDSRSAG</sequence>
<dbReference type="Proteomes" id="UP000608530">
    <property type="component" value="Unassembled WGS sequence"/>
</dbReference>
<dbReference type="EMBL" id="JAEHOH010000001">
    <property type="protein sequence ID" value="MBK0417553.1"/>
    <property type="molecule type" value="Genomic_DNA"/>
</dbReference>
<organism evidence="3 4">
    <name type="scientific">Leucobacter chromiisoli</name>
    <dbReference type="NCBI Taxonomy" id="2796471"/>
    <lineage>
        <taxon>Bacteria</taxon>
        <taxon>Bacillati</taxon>
        <taxon>Actinomycetota</taxon>
        <taxon>Actinomycetes</taxon>
        <taxon>Micrococcales</taxon>
        <taxon>Microbacteriaceae</taxon>
        <taxon>Leucobacter</taxon>
    </lineage>
</organism>
<evidence type="ECO:0000259" key="1">
    <source>
        <dbReference type="Pfam" id="PF07905"/>
    </source>
</evidence>
<dbReference type="InterPro" id="IPR042070">
    <property type="entry name" value="PucR_C-HTH_sf"/>
</dbReference>
<evidence type="ECO:0000259" key="2">
    <source>
        <dbReference type="Pfam" id="PF13556"/>
    </source>
</evidence>
<comment type="caution">
    <text evidence="3">The sequence shown here is derived from an EMBL/GenBank/DDBJ whole genome shotgun (WGS) entry which is preliminary data.</text>
</comment>
<evidence type="ECO:0000313" key="4">
    <source>
        <dbReference type="Proteomes" id="UP000608530"/>
    </source>
</evidence>
<reference evidence="3" key="1">
    <citation type="submission" date="2020-12" db="EMBL/GenBank/DDBJ databases">
        <title>Leucobacter sp. CAS1, isolated from Chromium sludge.</title>
        <authorList>
            <person name="Xu Z."/>
        </authorList>
    </citation>
    <scope>NUCLEOTIDE SEQUENCE</scope>
    <source>
        <strain evidence="3">CSA1</strain>
    </source>
</reference>
<keyword evidence="4" id="KW-1185">Reference proteome</keyword>
<dbReference type="InterPro" id="IPR025736">
    <property type="entry name" value="PucR_C-HTH_dom"/>
</dbReference>
<evidence type="ECO:0000313" key="3">
    <source>
        <dbReference type="EMBL" id="MBK0417553.1"/>
    </source>
</evidence>
<name>A0A934Q556_9MICO</name>
<proteinExistence type="predicted"/>
<feature type="domain" description="PucR C-terminal helix-turn-helix" evidence="2">
    <location>
        <begin position="410"/>
        <end position="467"/>
    </location>
</feature>
<accession>A0A934Q556</accession>
<dbReference type="Pfam" id="PF07905">
    <property type="entry name" value="PucR"/>
    <property type="match status" value="1"/>
</dbReference>
<dbReference type="Pfam" id="PF13556">
    <property type="entry name" value="HTH_30"/>
    <property type="match status" value="1"/>
</dbReference>
<dbReference type="PANTHER" id="PTHR33744">
    <property type="entry name" value="CARBOHYDRATE DIACID REGULATOR"/>
    <property type="match status" value="1"/>
</dbReference>
<gene>
    <name evidence="3" type="ORF">JD276_00680</name>
</gene>
<dbReference type="InterPro" id="IPR051448">
    <property type="entry name" value="CdaR-like_regulators"/>
</dbReference>
<protein>
    <submittedName>
        <fullName evidence="3">PucR family transcriptional regulator ligand-binding domain-containing protein</fullName>
    </submittedName>
</protein>
<feature type="domain" description="Purine catabolism PurC-like" evidence="1">
    <location>
        <begin position="13"/>
        <end position="129"/>
    </location>
</feature>
<dbReference type="Gene3D" id="1.10.10.2840">
    <property type="entry name" value="PucR C-terminal helix-turn-helix domain"/>
    <property type="match status" value="1"/>
</dbReference>
<dbReference type="AlphaFoldDB" id="A0A934Q556"/>